<protein>
    <submittedName>
        <fullName evidence="4">Protein IMPACT-B</fullName>
    </submittedName>
</protein>
<dbReference type="InterPro" id="IPR020569">
    <property type="entry name" value="UPF0029_Impact_CS"/>
</dbReference>
<dbReference type="PANTHER" id="PTHR16301:SF25">
    <property type="entry name" value="PROTEIN IMPACT"/>
    <property type="match status" value="1"/>
</dbReference>
<feature type="transmembrane region" description="Helical" evidence="2">
    <location>
        <begin position="106"/>
        <end position="122"/>
    </location>
</feature>
<evidence type="ECO:0000259" key="3">
    <source>
        <dbReference type="Pfam" id="PF01205"/>
    </source>
</evidence>
<dbReference type="InterPro" id="IPR023582">
    <property type="entry name" value="Impact"/>
</dbReference>
<dbReference type="InterPro" id="IPR036956">
    <property type="entry name" value="Impact_N_sf"/>
</dbReference>
<comment type="caution">
    <text evidence="4">The sequence shown here is derived from an EMBL/GenBank/DDBJ whole genome shotgun (WGS) entry which is preliminary data.</text>
</comment>
<keyword evidence="2" id="KW-0472">Membrane</keyword>
<dbReference type="OrthoDB" id="69641at2759"/>
<reference evidence="4" key="1">
    <citation type="submission" date="2020-07" db="EMBL/GenBank/DDBJ databases">
        <title>The High-quality genome of the commercially important snow crab, Chionoecetes opilio.</title>
        <authorList>
            <person name="Jeong J.-H."/>
            <person name="Ryu S."/>
        </authorList>
    </citation>
    <scope>NUCLEOTIDE SEQUENCE</scope>
    <source>
        <strain evidence="4">MADBK_172401_WGS</strain>
        <tissue evidence="4">Digestive gland</tissue>
    </source>
</reference>
<keyword evidence="2" id="KW-1133">Transmembrane helix</keyword>
<sequence>MRTRRSANATHNMYAFRFLPAGSSHTTQDCEDDGEDHAGGRMLHLLQILDVVDVMVVVTRWYGGIHLGPDRFKHINNAARQILDSCGHINTQQDNGKKKKKGNSSIVNPSLITCFLAMMMVGEQR</sequence>
<dbReference type="GO" id="GO:0140469">
    <property type="term" value="P:GCN2-mediated signaling"/>
    <property type="evidence" value="ECO:0007669"/>
    <property type="project" value="TreeGrafter"/>
</dbReference>
<gene>
    <name evidence="4" type="primary">impact-B_1</name>
    <name evidence="4" type="ORF">GWK47_034826</name>
</gene>
<evidence type="ECO:0000256" key="2">
    <source>
        <dbReference type="SAM" id="Phobius"/>
    </source>
</evidence>
<dbReference type="GO" id="GO:0005737">
    <property type="term" value="C:cytoplasm"/>
    <property type="evidence" value="ECO:0007669"/>
    <property type="project" value="TreeGrafter"/>
</dbReference>
<dbReference type="Pfam" id="PF01205">
    <property type="entry name" value="Impact_N"/>
    <property type="match status" value="1"/>
</dbReference>
<dbReference type="AlphaFoldDB" id="A0A8J4YFU7"/>
<evidence type="ECO:0000256" key="1">
    <source>
        <dbReference type="ARBA" id="ARBA00007665"/>
    </source>
</evidence>
<dbReference type="PANTHER" id="PTHR16301">
    <property type="entry name" value="IMPACT-RELATED"/>
    <property type="match status" value="1"/>
</dbReference>
<keyword evidence="5" id="KW-1185">Reference proteome</keyword>
<comment type="similarity">
    <text evidence="1">Belongs to the IMPACT family.</text>
</comment>
<dbReference type="Proteomes" id="UP000770661">
    <property type="component" value="Unassembled WGS sequence"/>
</dbReference>
<organism evidence="4 5">
    <name type="scientific">Chionoecetes opilio</name>
    <name type="common">Atlantic snow crab</name>
    <name type="synonym">Cancer opilio</name>
    <dbReference type="NCBI Taxonomy" id="41210"/>
    <lineage>
        <taxon>Eukaryota</taxon>
        <taxon>Metazoa</taxon>
        <taxon>Ecdysozoa</taxon>
        <taxon>Arthropoda</taxon>
        <taxon>Crustacea</taxon>
        <taxon>Multicrustacea</taxon>
        <taxon>Malacostraca</taxon>
        <taxon>Eumalacostraca</taxon>
        <taxon>Eucarida</taxon>
        <taxon>Decapoda</taxon>
        <taxon>Pleocyemata</taxon>
        <taxon>Brachyura</taxon>
        <taxon>Eubrachyura</taxon>
        <taxon>Majoidea</taxon>
        <taxon>Majidae</taxon>
        <taxon>Chionoecetes</taxon>
    </lineage>
</organism>
<feature type="domain" description="Impact N-terminal" evidence="3">
    <location>
        <begin position="5"/>
        <end position="83"/>
    </location>
</feature>
<name>A0A8J4YFU7_CHIOP</name>
<dbReference type="Gene3D" id="3.30.230.30">
    <property type="entry name" value="Impact, N-terminal domain"/>
    <property type="match status" value="1"/>
</dbReference>
<evidence type="ECO:0000313" key="4">
    <source>
        <dbReference type="EMBL" id="KAG0727345.1"/>
    </source>
</evidence>
<keyword evidence="2" id="KW-0812">Transmembrane</keyword>
<dbReference type="PROSITE" id="PS00910">
    <property type="entry name" value="UPF0029"/>
    <property type="match status" value="1"/>
</dbReference>
<proteinExistence type="inferred from homology"/>
<dbReference type="EMBL" id="JACEEZ010003458">
    <property type="protein sequence ID" value="KAG0727345.1"/>
    <property type="molecule type" value="Genomic_DNA"/>
</dbReference>
<dbReference type="InterPro" id="IPR001498">
    <property type="entry name" value="Impact_N"/>
</dbReference>
<dbReference type="InterPro" id="IPR020568">
    <property type="entry name" value="Ribosomal_Su5_D2-typ_SF"/>
</dbReference>
<dbReference type="GO" id="GO:0006446">
    <property type="term" value="P:regulation of translational initiation"/>
    <property type="evidence" value="ECO:0007669"/>
    <property type="project" value="TreeGrafter"/>
</dbReference>
<accession>A0A8J4YFU7</accession>
<evidence type="ECO:0000313" key="5">
    <source>
        <dbReference type="Proteomes" id="UP000770661"/>
    </source>
</evidence>
<dbReference type="SUPFAM" id="SSF54211">
    <property type="entry name" value="Ribosomal protein S5 domain 2-like"/>
    <property type="match status" value="1"/>
</dbReference>